<dbReference type="AlphaFoldDB" id="A0A7M2GU77"/>
<gene>
    <name evidence="1" type="ORF">F7R26_019800</name>
</gene>
<reference evidence="1 2" key="1">
    <citation type="submission" date="2020-10" db="EMBL/GenBank/DDBJ databases">
        <title>Complete genome sequence of Cupriavidus basilensis CCUG 49340T.</title>
        <authorList>
            <person name="Salva-Serra F."/>
            <person name="Donoso R.A."/>
            <person name="Cho K.H."/>
            <person name="Yoo J.A."/>
            <person name="Lee K."/>
            <person name="Yoon S.-H."/>
            <person name="Perez-Pantoja D."/>
            <person name="Moore E.R.B."/>
        </authorList>
    </citation>
    <scope>NUCLEOTIDE SEQUENCE [LARGE SCALE GENOMIC DNA]</scope>
    <source>
        <strain evidence="2">CCUG 49340</strain>
    </source>
</reference>
<name>A0A7M2GU77_9BURK</name>
<proteinExistence type="predicted"/>
<dbReference type="EMBL" id="CP062803">
    <property type="protein sequence ID" value="QOT76341.1"/>
    <property type="molecule type" value="Genomic_DNA"/>
</dbReference>
<dbReference type="Proteomes" id="UP000397656">
    <property type="component" value="Chromosome 1"/>
</dbReference>
<evidence type="ECO:0000313" key="2">
    <source>
        <dbReference type="Proteomes" id="UP000397656"/>
    </source>
</evidence>
<dbReference type="GeneID" id="98403173"/>
<evidence type="ECO:0000313" key="1">
    <source>
        <dbReference type="EMBL" id="QOT76341.1"/>
    </source>
</evidence>
<accession>A0A7M2GU77</accession>
<sequence>MSELAANFGWFALGSGDALLFGYQRQRAVSAASFRGTFFGMKFLNTPADIRSVLDDIIAAGEEDAQQTGIRIRASGRSRIVL</sequence>
<dbReference type="RefSeq" id="WP_193692100.1">
    <property type="nucleotide sequence ID" value="NZ_CP062803.1"/>
</dbReference>
<organism evidence="1 2">
    <name type="scientific">Cupriavidus basilensis</name>
    <dbReference type="NCBI Taxonomy" id="68895"/>
    <lineage>
        <taxon>Bacteria</taxon>
        <taxon>Pseudomonadati</taxon>
        <taxon>Pseudomonadota</taxon>
        <taxon>Betaproteobacteria</taxon>
        <taxon>Burkholderiales</taxon>
        <taxon>Burkholderiaceae</taxon>
        <taxon>Cupriavidus</taxon>
    </lineage>
</organism>
<protein>
    <submittedName>
        <fullName evidence="1">Uncharacterized protein</fullName>
    </submittedName>
</protein>